<organism evidence="1 5">
    <name type="scientific">Nephila pilipes</name>
    <name type="common">Giant wood spider</name>
    <name type="synonym">Nephila maculata</name>
    <dbReference type="NCBI Taxonomy" id="299642"/>
    <lineage>
        <taxon>Eukaryota</taxon>
        <taxon>Metazoa</taxon>
        <taxon>Ecdysozoa</taxon>
        <taxon>Arthropoda</taxon>
        <taxon>Chelicerata</taxon>
        <taxon>Arachnida</taxon>
        <taxon>Araneae</taxon>
        <taxon>Araneomorphae</taxon>
        <taxon>Entelegynae</taxon>
        <taxon>Araneoidea</taxon>
        <taxon>Nephilidae</taxon>
        <taxon>Nephila</taxon>
    </lineage>
</organism>
<comment type="caution">
    <text evidence="1">The sequence shown here is derived from an EMBL/GenBank/DDBJ whole genome shotgun (WGS) entry which is preliminary data.</text>
</comment>
<name>A0A8X6KQQ2_NEPPI</name>
<proteinExistence type="predicted"/>
<dbReference type="EMBL" id="BMAW01037986">
    <property type="protein sequence ID" value="GFU50667.1"/>
    <property type="molecule type" value="Genomic_DNA"/>
</dbReference>
<evidence type="ECO:0000313" key="5">
    <source>
        <dbReference type="Proteomes" id="UP000887013"/>
    </source>
</evidence>
<dbReference type="Proteomes" id="UP000887013">
    <property type="component" value="Unassembled WGS sequence"/>
</dbReference>
<evidence type="ECO:0000313" key="2">
    <source>
        <dbReference type="EMBL" id="GFT41367.1"/>
    </source>
</evidence>
<evidence type="ECO:0000313" key="3">
    <source>
        <dbReference type="EMBL" id="GFU24229.1"/>
    </source>
</evidence>
<dbReference type="AlphaFoldDB" id="A0A8X6KQQ2"/>
<evidence type="ECO:0000313" key="1">
    <source>
        <dbReference type="EMBL" id="GFS66949.1"/>
    </source>
</evidence>
<dbReference type="EMBL" id="BMAW01032138">
    <property type="protein sequence ID" value="GFU24229.1"/>
    <property type="molecule type" value="Genomic_DNA"/>
</dbReference>
<evidence type="ECO:0000313" key="4">
    <source>
        <dbReference type="EMBL" id="GFU50667.1"/>
    </source>
</evidence>
<dbReference type="EMBL" id="BMAW01048607">
    <property type="protein sequence ID" value="GFS66949.1"/>
    <property type="molecule type" value="Genomic_DNA"/>
</dbReference>
<gene>
    <name evidence="1" type="ORF">NPIL_293821</name>
    <name evidence="4" type="ORF">NPIL_378451</name>
    <name evidence="3" type="ORF">NPIL_450351</name>
    <name evidence="2" type="ORF">NPIL_667591</name>
</gene>
<keyword evidence="5" id="KW-1185">Reference proteome</keyword>
<dbReference type="EMBL" id="BMAW01014965">
    <property type="protein sequence ID" value="GFT41367.1"/>
    <property type="molecule type" value="Genomic_DNA"/>
</dbReference>
<protein>
    <submittedName>
        <fullName evidence="1">Uncharacterized protein</fullName>
    </submittedName>
</protein>
<accession>A0A8X6KQQ2</accession>
<sequence>MDEKPMNIWDFPGTEVESVRFYQTKGILAKITNCDNLEMKFYISETVFNDVSIFQLVAVKERLESSKLSFLKCVWFYTKTIQDGFYYNNGSLVEFAMKQTVSL</sequence>
<reference evidence="1" key="1">
    <citation type="submission" date="2020-08" db="EMBL/GenBank/DDBJ databases">
        <title>Multicomponent nature underlies the extraordinary mechanical properties of spider dragline silk.</title>
        <authorList>
            <person name="Kono N."/>
            <person name="Nakamura H."/>
            <person name="Mori M."/>
            <person name="Yoshida Y."/>
            <person name="Ohtoshi R."/>
            <person name="Malay A.D."/>
            <person name="Moran D.A.P."/>
            <person name="Tomita M."/>
            <person name="Numata K."/>
            <person name="Arakawa K."/>
        </authorList>
    </citation>
    <scope>NUCLEOTIDE SEQUENCE</scope>
</reference>